<sequence length="208" mass="24200">MNKKKKDTKIKNNRPHGIGGTDANRLVHDDSWLELYDLKVGNTEPEDLSDVLPVQMGTVTEELNREWFAKEMDLRVTQETQLWYNDYIYGNLDGLIVAGMEGINVSYAVFEAKHSGQFMDTPKQHANILDRYYPQLQHYMLCAEVAKAYLSIFFGNRTHKVFTVEEDNNFQSLLLKAYKEFWKAVENKEPIDTNWKEFHGITDEPVSE</sequence>
<evidence type="ECO:0000259" key="2">
    <source>
        <dbReference type="Pfam" id="PF09588"/>
    </source>
</evidence>
<dbReference type="InterPro" id="IPR011604">
    <property type="entry name" value="PDDEXK-like_dom_sf"/>
</dbReference>
<organism evidence="3 4">
    <name type="scientific">Xanthomarina gelatinilytica</name>
    <dbReference type="NCBI Taxonomy" id="1137281"/>
    <lineage>
        <taxon>Bacteria</taxon>
        <taxon>Pseudomonadati</taxon>
        <taxon>Bacteroidota</taxon>
        <taxon>Flavobacteriia</taxon>
        <taxon>Flavobacteriales</taxon>
        <taxon>Flavobacteriaceae</taxon>
        <taxon>Xanthomarina</taxon>
    </lineage>
</organism>
<comment type="caution">
    <text evidence="3">The sequence shown here is derived from an EMBL/GenBank/DDBJ whole genome shotgun (WGS) entry which is preliminary data.</text>
</comment>
<dbReference type="Pfam" id="PF09588">
    <property type="entry name" value="YqaJ"/>
    <property type="match status" value="1"/>
</dbReference>
<dbReference type="EMBL" id="DPRK01000228">
    <property type="protein sequence ID" value="HCY82714.1"/>
    <property type="molecule type" value="Genomic_DNA"/>
</dbReference>
<reference evidence="3 4" key="1">
    <citation type="journal article" date="2018" name="Nat. Biotechnol.">
        <title>A standardized bacterial taxonomy based on genome phylogeny substantially revises the tree of life.</title>
        <authorList>
            <person name="Parks D.H."/>
            <person name="Chuvochina M."/>
            <person name="Waite D.W."/>
            <person name="Rinke C."/>
            <person name="Skarshewski A."/>
            <person name="Chaumeil P.A."/>
            <person name="Hugenholtz P."/>
        </authorList>
    </citation>
    <scope>NUCLEOTIDE SEQUENCE [LARGE SCALE GENOMIC DNA]</scope>
    <source>
        <strain evidence="3">UBA10227</strain>
    </source>
</reference>
<dbReference type="AlphaFoldDB" id="A0A3D6BV35"/>
<dbReference type="Proteomes" id="UP000263268">
    <property type="component" value="Unassembled WGS sequence"/>
</dbReference>
<name>A0A3D6BV35_9FLAO</name>
<feature type="compositionally biased region" description="Basic residues" evidence="1">
    <location>
        <begin position="1"/>
        <end position="14"/>
    </location>
</feature>
<accession>A0A3D6BV35</accession>
<dbReference type="InterPro" id="IPR011335">
    <property type="entry name" value="Restrct_endonuc-II-like"/>
</dbReference>
<feature type="domain" description="YqaJ viral recombinase" evidence="2">
    <location>
        <begin position="12"/>
        <end position="144"/>
    </location>
</feature>
<evidence type="ECO:0000313" key="3">
    <source>
        <dbReference type="EMBL" id="HCY82714.1"/>
    </source>
</evidence>
<evidence type="ECO:0000256" key="1">
    <source>
        <dbReference type="SAM" id="MobiDB-lite"/>
    </source>
</evidence>
<feature type="region of interest" description="Disordered" evidence="1">
    <location>
        <begin position="1"/>
        <end position="22"/>
    </location>
</feature>
<evidence type="ECO:0000313" key="4">
    <source>
        <dbReference type="Proteomes" id="UP000263268"/>
    </source>
</evidence>
<dbReference type="SUPFAM" id="SSF52980">
    <property type="entry name" value="Restriction endonuclease-like"/>
    <property type="match status" value="1"/>
</dbReference>
<dbReference type="InterPro" id="IPR019080">
    <property type="entry name" value="YqaJ_viral_recombinase"/>
</dbReference>
<protein>
    <recommendedName>
        <fullName evidence="2">YqaJ viral recombinase domain-containing protein</fullName>
    </recommendedName>
</protein>
<gene>
    <name evidence="3" type="ORF">DHV22_14520</name>
</gene>
<proteinExistence type="predicted"/>
<dbReference type="Gene3D" id="3.90.320.10">
    <property type="match status" value="1"/>
</dbReference>